<organism evidence="8 9">
    <name type="scientific">Clostridium subterminale</name>
    <dbReference type="NCBI Taxonomy" id="1550"/>
    <lineage>
        <taxon>Bacteria</taxon>
        <taxon>Bacillati</taxon>
        <taxon>Bacillota</taxon>
        <taxon>Clostridia</taxon>
        <taxon>Eubacteriales</taxon>
        <taxon>Clostridiaceae</taxon>
        <taxon>Clostridium</taxon>
    </lineage>
</organism>
<evidence type="ECO:0000256" key="5">
    <source>
        <dbReference type="ARBA" id="ARBA00023136"/>
    </source>
</evidence>
<evidence type="ECO:0000313" key="9">
    <source>
        <dbReference type="Proteomes" id="UP001501047"/>
    </source>
</evidence>
<dbReference type="PANTHER" id="PTHR23530:SF1">
    <property type="entry name" value="PERMEASE, MAJOR FACILITATOR SUPERFAMILY-RELATED"/>
    <property type="match status" value="1"/>
</dbReference>
<evidence type="ECO:0000256" key="3">
    <source>
        <dbReference type="ARBA" id="ARBA00022692"/>
    </source>
</evidence>
<sequence>MNNVKESLNINKINKGKRVDYLARIKKNIKIDYMYKFLSSIDISSAIWVLYLAHKGMSLIEIGLLESVHHITSLICEVPTGAFADIMGRKNTIILGRIMSSIGAILMLFCNSFLGFAIAFVISAISYNLNSGSEEALVYDSLKVIGEEEKYLKINGNLNFIIEVAQGIAVLVGGILSDYSFTYSYGLSAIISICALGISFGFKEPEFHEEAKERVTIVGHFKSCYEVMKSNKKIILIMMFFELIFMTGTTTHFYTQQYFSEMGYSRSFIAIIYVISSIGCAIGAKLAYKVERKLKKSMLYIVPMLGGVWLIILSNSKNITAIIGFIMFSISINILYPVSSNYINKLIPSAQRATLISVQSICFSIFMIMIFPLLGFIGQLSSLKVAFMVLAVILFIISFGSRGVLKENNHFKVL</sequence>
<keyword evidence="5 6" id="KW-0472">Membrane</keyword>
<dbReference type="Proteomes" id="UP001501047">
    <property type="component" value="Unassembled WGS sequence"/>
</dbReference>
<evidence type="ECO:0000313" key="8">
    <source>
        <dbReference type="EMBL" id="GAA0770097.1"/>
    </source>
</evidence>
<dbReference type="PROSITE" id="PS00216">
    <property type="entry name" value="SUGAR_TRANSPORT_1"/>
    <property type="match status" value="1"/>
</dbReference>
<accession>A0ABP3VWG3</accession>
<keyword evidence="4 6" id="KW-1133">Transmembrane helix</keyword>
<dbReference type="InterPro" id="IPR053160">
    <property type="entry name" value="MFS_DHA3_Transporter"/>
</dbReference>
<reference evidence="9" key="1">
    <citation type="journal article" date="2019" name="Int. J. Syst. Evol. Microbiol.">
        <title>The Global Catalogue of Microorganisms (GCM) 10K type strain sequencing project: providing services to taxonomists for standard genome sequencing and annotation.</title>
        <authorList>
            <consortium name="The Broad Institute Genomics Platform"/>
            <consortium name="The Broad Institute Genome Sequencing Center for Infectious Disease"/>
            <person name="Wu L."/>
            <person name="Ma J."/>
        </authorList>
    </citation>
    <scope>NUCLEOTIDE SEQUENCE [LARGE SCALE GENOMIC DNA]</scope>
    <source>
        <strain evidence="9">JCM 1417</strain>
    </source>
</reference>
<keyword evidence="3 6" id="KW-0812">Transmembrane</keyword>
<evidence type="ECO:0000256" key="2">
    <source>
        <dbReference type="ARBA" id="ARBA00022448"/>
    </source>
</evidence>
<dbReference type="PROSITE" id="PS50850">
    <property type="entry name" value="MFS"/>
    <property type="match status" value="1"/>
</dbReference>
<protein>
    <submittedName>
        <fullName evidence="8">MFS transporter</fullName>
    </submittedName>
</protein>
<feature type="transmembrane region" description="Helical" evidence="6">
    <location>
        <begin position="267"/>
        <end position="288"/>
    </location>
</feature>
<evidence type="ECO:0000256" key="1">
    <source>
        <dbReference type="ARBA" id="ARBA00004651"/>
    </source>
</evidence>
<keyword evidence="2" id="KW-0813">Transport</keyword>
<dbReference type="PANTHER" id="PTHR23530">
    <property type="entry name" value="TRANSPORT PROTEIN-RELATED"/>
    <property type="match status" value="1"/>
</dbReference>
<dbReference type="EMBL" id="BAAACI010000002">
    <property type="protein sequence ID" value="GAA0770097.1"/>
    <property type="molecule type" value="Genomic_DNA"/>
</dbReference>
<dbReference type="Gene3D" id="1.20.1250.20">
    <property type="entry name" value="MFS general substrate transporter like domains"/>
    <property type="match status" value="1"/>
</dbReference>
<feature type="transmembrane region" description="Helical" evidence="6">
    <location>
        <begin position="355"/>
        <end position="377"/>
    </location>
</feature>
<dbReference type="InterPro" id="IPR011701">
    <property type="entry name" value="MFS"/>
</dbReference>
<gene>
    <name evidence="8" type="ORF">GCM10008908_12400</name>
</gene>
<comment type="caution">
    <text evidence="8">The sequence shown here is derived from an EMBL/GenBank/DDBJ whole genome shotgun (WGS) entry which is preliminary data.</text>
</comment>
<comment type="subcellular location">
    <subcellularLocation>
        <location evidence="1">Cell membrane</location>
        <topology evidence="1">Multi-pass membrane protein</topology>
    </subcellularLocation>
</comment>
<dbReference type="RefSeq" id="WP_343824687.1">
    <property type="nucleotide sequence ID" value="NZ_BAAACI010000002.1"/>
</dbReference>
<evidence type="ECO:0000256" key="6">
    <source>
        <dbReference type="SAM" id="Phobius"/>
    </source>
</evidence>
<dbReference type="InterPro" id="IPR020846">
    <property type="entry name" value="MFS_dom"/>
</dbReference>
<feature type="domain" description="Major facilitator superfamily (MFS) profile" evidence="7">
    <location>
        <begin position="1"/>
        <end position="409"/>
    </location>
</feature>
<feature type="transmembrane region" description="Helical" evidence="6">
    <location>
        <begin position="183"/>
        <end position="202"/>
    </location>
</feature>
<evidence type="ECO:0000259" key="7">
    <source>
        <dbReference type="PROSITE" id="PS50850"/>
    </source>
</evidence>
<proteinExistence type="predicted"/>
<dbReference type="InterPro" id="IPR036259">
    <property type="entry name" value="MFS_trans_sf"/>
</dbReference>
<evidence type="ECO:0000256" key="4">
    <source>
        <dbReference type="ARBA" id="ARBA00022989"/>
    </source>
</evidence>
<feature type="transmembrane region" description="Helical" evidence="6">
    <location>
        <begin position="383"/>
        <end position="405"/>
    </location>
</feature>
<feature type="transmembrane region" description="Helical" evidence="6">
    <location>
        <begin position="234"/>
        <end position="255"/>
    </location>
</feature>
<feature type="transmembrane region" description="Helical" evidence="6">
    <location>
        <begin position="319"/>
        <end position="343"/>
    </location>
</feature>
<dbReference type="InterPro" id="IPR005829">
    <property type="entry name" value="Sugar_transporter_CS"/>
</dbReference>
<feature type="transmembrane region" description="Helical" evidence="6">
    <location>
        <begin position="98"/>
        <end position="122"/>
    </location>
</feature>
<keyword evidence="9" id="KW-1185">Reference proteome</keyword>
<feature type="transmembrane region" description="Helical" evidence="6">
    <location>
        <begin position="297"/>
        <end position="313"/>
    </location>
</feature>
<name>A0ABP3VWG3_CLOSU</name>
<dbReference type="Pfam" id="PF07690">
    <property type="entry name" value="MFS_1"/>
    <property type="match status" value="1"/>
</dbReference>
<dbReference type="SUPFAM" id="SSF103473">
    <property type="entry name" value="MFS general substrate transporter"/>
    <property type="match status" value="1"/>
</dbReference>